<reference evidence="13 14" key="1">
    <citation type="submission" date="2019-01" db="EMBL/GenBank/DDBJ databases">
        <title>Geovibrio thiophilus DSM 11263, complete genome.</title>
        <authorList>
            <person name="Spring S."/>
            <person name="Bunk B."/>
            <person name="Sproer C."/>
        </authorList>
    </citation>
    <scope>NUCLEOTIDE SEQUENCE [LARGE SCALE GENOMIC DNA]</scope>
    <source>
        <strain evidence="13 14">DSM 11263</strain>
    </source>
</reference>
<evidence type="ECO:0000313" key="13">
    <source>
        <dbReference type="EMBL" id="QAR33063.1"/>
    </source>
</evidence>
<dbReference type="PROSITE" id="PS51177">
    <property type="entry name" value="LUMAZINE_BIND"/>
    <property type="match status" value="2"/>
</dbReference>
<dbReference type="FunFam" id="2.40.30.20:FF:000003">
    <property type="entry name" value="Riboflavin synthase, alpha subunit"/>
    <property type="match status" value="1"/>
</dbReference>
<evidence type="ECO:0000256" key="4">
    <source>
        <dbReference type="ARBA" id="ARBA00011233"/>
    </source>
</evidence>
<evidence type="ECO:0000313" key="14">
    <source>
        <dbReference type="Proteomes" id="UP000287502"/>
    </source>
</evidence>
<dbReference type="EC" id="2.5.1.9" evidence="5 10"/>
<keyword evidence="8 13" id="KW-0808">Transferase</keyword>
<evidence type="ECO:0000256" key="7">
    <source>
        <dbReference type="ARBA" id="ARBA00022619"/>
    </source>
</evidence>
<dbReference type="Pfam" id="PF00677">
    <property type="entry name" value="Lum_binding"/>
    <property type="match status" value="2"/>
</dbReference>
<feature type="repeat" description="Lumazine-binding" evidence="11">
    <location>
        <begin position="97"/>
        <end position="193"/>
    </location>
</feature>
<gene>
    <name evidence="13" type="ORF">EP073_06470</name>
</gene>
<dbReference type="OrthoDB" id="9788537at2"/>
<dbReference type="RefSeq" id="WP_128466349.1">
    <property type="nucleotide sequence ID" value="NZ_CP035108.1"/>
</dbReference>
<dbReference type="SUPFAM" id="SSF63380">
    <property type="entry name" value="Riboflavin synthase domain-like"/>
    <property type="match status" value="2"/>
</dbReference>
<keyword evidence="14" id="KW-1185">Reference proteome</keyword>
<dbReference type="FunFam" id="2.40.30.20:FF:000004">
    <property type="entry name" value="Riboflavin synthase, alpha subunit"/>
    <property type="match status" value="1"/>
</dbReference>
<evidence type="ECO:0000259" key="12">
    <source>
        <dbReference type="PROSITE" id="PS51177"/>
    </source>
</evidence>
<evidence type="ECO:0000256" key="1">
    <source>
        <dbReference type="ARBA" id="ARBA00000968"/>
    </source>
</evidence>
<organism evidence="13 14">
    <name type="scientific">Geovibrio thiophilus</name>
    <dbReference type="NCBI Taxonomy" id="139438"/>
    <lineage>
        <taxon>Bacteria</taxon>
        <taxon>Pseudomonadati</taxon>
        <taxon>Deferribacterota</taxon>
        <taxon>Deferribacteres</taxon>
        <taxon>Deferribacterales</taxon>
        <taxon>Geovibrionaceae</taxon>
        <taxon>Geovibrio</taxon>
    </lineage>
</organism>
<dbReference type="GO" id="GO:0004746">
    <property type="term" value="F:riboflavin synthase activity"/>
    <property type="evidence" value="ECO:0007669"/>
    <property type="project" value="UniProtKB-UniRule"/>
</dbReference>
<evidence type="ECO:0000256" key="6">
    <source>
        <dbReference type="ARBA" id="ARBA00013950"/>
    </source>
</evidence>
<comment type="subunit">
    <text evidence="4">Homotrimer.</text>
</comment>
<keyword evidence="9" id="KW-0677">Repeat</keyword>
<evidence type="ECO:0000256" key="5">
    <source>
        <dbReference type="ARBA" id="ARBA00012827"/>
    </source>
</evidence>
<name>A0A410JY47_9BACT</name>
<comment type="catalytic activity">
    <reaction evidence="1">
        <text>2 6,7-dimethyl-8-(1-D-ribityl)lumazine + H(+) = 5-amino-6-(D-ribitylamino)uracil + riboflavin</text>
        <dbReference type="Rhea" id="RHEA:20772"/>
        <dbReference type="ChEBI" id="CHEBI:15378"/>
        <dbReference type="ChEBI" id="CHEBI:15934"/>
        <dbReference type="ChEBI" id="CHEBI:57986"/>
        <dbReference type="ChEBI" id="CHEBI:58201"/>
        <dbReference type="EC" id="2.5.1.9"/>
    </reaction>
</comment>
<evidence type="ECO:0000256" key="9">
    <source>
        <dbReference type="ARBA" id="ARBA00022737"/>
    </source>
</evidence>
<comment type="pathway">
    <text evidence="3">Cofactor biosynthesis; riboflavin biosynthesis; riboflavin from 2-hydroxy-3-oxobutyl phosphate and 5-amino-6-(D-ribitylamino)uracil: step 2/2.</text>
</comment>
<accession>A0A410JY47</accession>
<dbReference type="NCBIfam" id="NF009566">
    <property type="entry name" value="PRK13020.1"/>
    <property type="match status" value="1"/>
</dbReference>
<keyword evidence="7" id="KW-0686">Riboflavin biosynthesis</keyword>
<feature type="repeat" description="Lumazine-binding" evidence="11">
    <location>
        <begin position="1"/>
        <end position="96"/>
    </location>
</feature>
<dbReference type="PIRSF" id="PIRSF000498">
    <property type="entry name" value="Riboflavin_syn_A"/>
    <property type="match status" value="1"/>
</dbReference>
<proteinExistence type="predicted"/>
<feature type="domain" description="Lumazine-binding" evidence="12">
    <location>
        <begin position="1"/>
        <end position="96"/>
    </location>
</feature>
<dbReference type="PANTHER" id="PTHR21098:SF12">
    <property type="entry name" value="RIBOFLAVIN SYNTHASE"/>
    <property type="match status" value="1"/>
</dbReference>
<dbReference type="NCBIfam" id="TIGR00187">
    <property type="entry name" value="ribE"/>
    <property type="match status" value="1"/>
</dbReference>
<dbReference type="AlphaFoldDB" id="A0A410JY47"/>
<dbReference type="InterPro" id="IPR001783">
    <property type="entry name" value="Lumazine-bd"/>
</dbReference>
<dbReference type="GO" id="GO:0009231">
    <property type="term" value="P:riboflavin biosynthetic process"/>
    <property type="evidence" value="ECO:0007669"/>
    <property type="project" value="UniProtKB-KW"/>
</dbReference>
<dbReference type="PANTHER" id="PTHR21098">
    <property type="entry name" value="RIBOFLAVIN SYNTHASE ALPHA CHAIN"/>
    <property type="match status" value="1"/>
</dbReference>
<dbReference type="InterPro" id="IPR026017">
    <property type="entry name" value="Lumazine-bd_dom"/>
</dbReference>
<dbReference type="Proteomes" id="UP000287502">
    <property type="component" value="Chromosome"/>
</dbReference>
<feature type="domain" description="Lumazine-binding" evidence="12">
    <location>
        <begin position="97"/>
        <end position="193"/>
    </location>
</feature>
<evidence type="ECO:0000256" key="11">
    <source>
        <dbReference type="PROSITE-ProRule" id="PRU00524"/>
    </source>
</evidence>
<sequence length="207" mass="22117">MFTGIIEETGKIDALNIKGNSAVIRIRCSKVLDGSKIGDSIAVNGVCLTATEIDGGSFSADISYETLKRTSLAGVSAGTRVNLERALTLSTRLGGHIVSGHVDGLGTVDSVTPKGDSYVLRIRFPEAMDKYIAEKGSVSVDGISLTVAWVNGLTFDVAVIPHTFKETVLSDKRRGDKVNLEADVIARYLEKLMKKEAKGITSLLDML</sequence>
<dbReference type="EMBL" id="CP035108">
    <property type="protein sequence ID" value="QAR33063.1"/>
    <property type="molecule type" value="Genomic_DNA"/>
</dbReference>
<dbReference type="KEGG" id="gtl:EP073_06470"/>
<comment type="function">
    <text evidence="2">Catalyzes the dismutation of two molecules of 6,7-dimethyl-8-ribityllumazine, resulting in the formation of riboflavin and 5-amino-6-(D-ribitylamino)uracil.</text>
</comment>
<dbReference type="InterPro" id="IPR023366">
    <property type="entry name" value="ATP_synth_asu-like_sf"/>
</dbReference>
<dbReference type="InterPro" id="IPR017938">
    <property type="entry name" value="Riboflavin_synthase-like_b-brl"/>
</dbReference>
<evidence type="ECO:0000256" key="2">
    <source>
        <dbReference type="ARBA" id="ARBA00002803"/>
    </source>
</evidence>
<dbReference type="NCBIfam" id="NF006767">
    <property type="entry name" value="PRK09289.1"/>
    <property type="match status" value="1"/>
</dbReference>
<evidence type="ECO:0000256" key="10">
    <source>
        <dbReference type="NCBIfam" id="TIGR00187"/>
    </source>
</evidence>
<dbReference type="CDD" id="cd00402">
    <property type="entry name" value="Riboflavin_synthase_like"/>
    <property type="match status" value="1"/>
</dbReference>
<dbReference type="Gene3D" id="2.40.30.20">
    <property type="match status" value="2"/>
</dbReference>
<protein>
    <recommendedName>
        <fullName evidence="6 10">Riboflavin synthase</fullName>
        <ecNumber evidence="5 10">2.5.1.9</ecNumber>
    </recommendedName>
</protein>
<evidence type="ECO:0000256" key="8">
    <source>
        <dbReference type="ARBA" id="ARBA00022679"/>
    </source>
</evidence>
<evidence type="ECO:0000256" key="3">
    <source>
        <dbReference type="ARBA" id="ARBA00004887"/>
    </source>
</evidence>